<evidence type="ECO:0000259" key="2">
    <source>
        <dbReference type="Pfam" id="PF03527"/>
    </source>
</evidence>
<keyword evidence="5" id="KW-1185">Reference proteome</keyword>
<feature type="compositionally biased region" description="Low complexity" evidence="1">
    <location>
        <begin position="277"/>
        <end position="290"/>
    </location>
</feature>
<dbReference type="RefSeq" id="WP_149848338.1">
    <property type="nucleotide sequence ID" value="NZ_VUOB01000009.1"/>
</dbReference>
<dbReference type="InterPro" id="IPR050708">
    <property type="entry name" value="T6SS_VgrG/RHS"/>
</dbReference>
<dbReference type="InterPro" id="IPR001826">
    <property type="entry name" value="RHS"/>
</dbReference>
<feature type="domain" description="RHS protein conserved region" evidence="2">
    <location>
        <begin position="1285"/>
        <end position="1314"/>
    </location>
</feature>
<proteinExistence type="predicted"/>
<dbReference type="InterPro" id="IPR045351">
    <property type="entry name" value="DUF6531"/>
</dbReference>
<dbReference type="Pfam" id="PF05593">
    <property type="entry name" value="RHS_repeat"/>
    <property type="match status" value="7"/>
</dbReference>
<dbReference type="Pfam" id="PF20148">
    <property type="entry name" value="DUF6531"/>
    <property type="match status" value="1"/>
</dbReference>
<dbReference type="InterPro" id="IPR031325">
    <property type="entry name" value="RHS_repeat"/>
</dbReference>
<protein>
    <submittedName>
        <fullName evidence="4">Type IV secretion protein Rhs</fullName>
    </submittedName>
</protein>
<dbReference type="InterPro" id="IPR038332">
    <property type="entry name" value="PPE_sf"/>
</dbReference>
<name>A0A5B2XPV9_9PSEU</name>
<reference evidence="4 5" key="1">
    <citation type="submission" date="2019-09" db="EMBL/GenBank/DDBJ databases">
        <title>Goodfellowia gen. nov., a new genus of the Pseudonocardineae related to Actinoalloteichus, containing Goodfellowia coeruleoviolacea gen. nov., comb. nov. gen. nov., comb. nov.</title>
        <authorList>
            <person name="Labeda D."/>
        </authorList>
    </citation>
    <scope>NUCLEOTIDE SEQUENCE [LARGE SCALE GENOMIC DNA]</scope>
    <source>
        <strain evidence="4 5">AN110305</strain>
    </source>
</reference>
<dbReference type="InterPro" id="IPR022385">
    <property type="entry name" value="Rhs_assc_core"/>
</dbReference>
<dbReference type="SUPFAM" id="SSF69304">
    <property type="entry name" value="Tricorn protease N-terminal domain"/>
    <property type="match status" value="1"/>
</dbReference>
<dbReference type="Gene3D" id="1.20.1260.20">
    <property type="entry name" value="PPE superfamily"/>
    <property type="match status" value="1"/>
</dbReference>
<feature type="compositionally biased region" description="Low complexity" evidence="1">
    <location>
        <begin position="298"/>
        <end position="312"/>
    </location>
</feature>
<feature type="region of interest" description="Disordered" evidence="1">
    <location>
        <begin position="247"/>
        <end position="362"/>
    </location>
</feature>
<dbReference type="PANTHER" id="PTHR32305">
    <property type="match status" value="1"/>
</dbReference>
<dbReference type="OrthoDB" id="4981820at2"/>
<accession>A0A5B2XPV9</accession>
<dbReference type="Pfam" id="PF03527">
    <property type="entry name" value="RHS"/>
    <property type="match status" value="1"/>
</dbReference>
<feature type="domain" description="DUF6531" evidence="3">
    <location>
        <begin position="356"/>
        <end position="428"/>
    </location>
</feature>
<feature type="compositionally biased region" description="Polar residues" evidence="1">
    <location>
        <begin position="259"/>
        <end position="274"/>
    </location>
</feature>
<dbReference type="Proteomes" id="UP000323454">
    <property type="component" value="Unassembled WGS sequence"/>
</dbReference>
<gene>
    <name evidence="4" type="ORF">F0L68_05390</name>
</gene>
<dbReference type="NCBIfam" id="TIGR01643">
    <property type="entry name" value="YD_repeat_2x"/>
    <property type="match status" value="13"/>
</dbReference>
<sequence length="1512" mass="163167">MSNPLVAQKQDSTNWHTGINLIDDAAGVYDGVESGSWVEGGLAALGTGLDLLTMAMNPVGTLISYGLNWLIEHVKPLQDALNQLAGDADQIAAYSQTWGNVGKAVDQAGKDLTAAVANDTAGWTGPAADAYRSHIKDKVDALSTAATCANTIGTVVNIVGVITGAVRGIVRDMVTQAVGDFIQDALEEVFSLGLGTPVVVAQVIEQVAAWTEKIGAVIKKLINSVKALRPMMSKLEEIWGGIQKAMKALHGKGGEEPHTSPSSAGEPHTSTSGAGDTPSTTPHEPSTTPSGAHDPAMSPGGHDPSTTTTSGTHGDGTTPGGHDPASSPHSDNPSVKDANKEPAANSKPTEGTPAAGDPVDVSTGVMFTTQTDVDLPGALPLVISRTHRSSYRVGRWFGPSWASTVDQRVEVESDSVHFAAADGMLLDYPVPGDTGYVLPVQGAPVRLARDADGGYTVTDQKLGRTLHFAATGTNRLPITAITDRNGNRIDIDYDATGAITDIRHSGGYHLAVDTEDGLITGIRLRALGGHDTPTTRYRYDDRRRLVEVANSSTLPMRYDYDADGRITRWEDRNGVWYRFTYDQGGRCVRGDGKDGCLSYTFEYDTTNLVTRSTDSLGHTTTFQLNERLQVIREVDPLGNAVSSDWDAHHRLRSRTDALGRTVRCDYDDAGNLVAVTRADGNQLRVAYNDLGLPTTVVEPDGATWSHEYDDRGNRTSVTDPTGVRTSYAFDERGNPVAVTDALGQTGTLRHDAAGLLLAATDPTGAVTSYQRDIFGRVFAITDPVGGVTRFAWTVEGKPLSRTLPDGTTERWYFDGEGNTVRRTDALGGDTVTEVSNFDLPVAEITADGARTEFSYDTELRPTSVTNPQGLVWRYEYDACGRLVRETDFNGRVLTYVRDAAGQLVARTNGAGQITRYRHDPMGNVIEEDADGVRTSYAYDPLGRLVRATNPHADTVFERDILGRVVAETCNGATVSSSYDLLGRRVSRTTPSEAASVWEYDAANRPVALHTAGRTVRFGYDAAGREVARDLGAATLMQTWDANHRLRSQALSGPDTRTAGLLQRRSYRYRSDGYLQGVVDQLAGPRDFDLDPAGRVTEVRAGEHVERYGYGRAGAIAYADWPTVRVGADEPEATGPRDYAGTLLRRAGNLRFQYDPQGRVVIRQQIRLSRKPDTWHYTWDADDRLVAVTTPDGQRWSYRYDALGRRIAKRRLTSDGTAVAEEITFHWDDVTIAEQTRTVAQPDGVDRGGTTTWDYQPGSFRAVSQLERTSVRDAAQQWVDAQFYAIVTDLVGTPTELVDATGALVWQGSRNLWGAGGSRAAAGVTCPLRFPGHYHDQESQLNYNYHRYYDPATGRYQSNDPLGLAGGPDPGAYVPNPTAWIDPLGLERCPLGEYADSLRGENQASTPRVAAEYTSPSGQKYYGHNSEGVPIPPELKSEMERVAGPVGGRHGACAEVNAMSRAVAEEGPDALRGGSMQAVRVRSVNSGGTAHGTPILPCENYCQPLLGALGISW</sequence>
<evidence type="ECO:0000313" key="4">
    <source>
        <dbReference type="EMBL" id="KAA2265095.1"/>
    </source>
</evidence>
<evidence type="ECO:0000259" key="3">
    <source>
        <dbReference type="Pfam" id="PF20148"/>
    </source>
</evidence>
<dbReference type="Gene3D" id="2.180.10.10">
    <property type="entry name" value="RHS repeat-associated core"/>
    <property type="match status" value="4"/>
</dbReference>
<evidence type="ECO:0000256" key="1">
    <source>
        <dbReference type="SAM" id="MobiDB-lite"/>
    </source>
</evidence>
<comment type="caution">
    <text evidence="4">The sequence shown here is derived from an EMBL/GenBank/DDBJ whole genome shotgun (WGS) entry which is preliminary data.</text>
</comment>
<dbReference type="PANTHER" id="PTHR32305:SF15">
    <property type="entry name" value="PROTEIN RHSA-RELATED"/>
    <property type="match status" value="1"/>
</dbReference>
<dbReference type="NCBIfam" id="TIGR03696">
    <property type="entry name" value="Rhs_assc_core"/>
    <property type="match status" value="1"/>
</dbReference>
<dbReference type="InterPro" id="IPR006530">
    <property type="entry name" value="YD"/>
</dbReference>
<evidence type="ECO:0000313" key="5">
    <source>
        <dbReference type="Proteomes" id="UP000323454"/>
    </source>
</evidence>
<dbReference type="EMBL" id="VUOB01000009">
    <property type="protein sequence ID" value="KAA2265095.1"/>
    <property type="molecule type" value="Genomic_DNA"/>
</dbReference>
<reference evidence="4 5" key="2">
    <citation type="submission" date="2019-09" db="EMBL/GenBank/DDBJ databases">
        <authorList>
            <person name="Jin C."/>
        </authorList>
    </citation>
    <scope>NUCLEOTIDE SEQUENCE [LARGE SCALE GENOMIC DNA]</scope>
    <source>
        <strain evidence="4 5">AN110305</strain>
    </source>
</reference>
<organism evidence="4 5">
    <name type="scientific">Solihabitans fulvus</name>
    <dbReference type="NCBI Taxonomy" id="1892852"/>
    <lineage>
        <taxon>Bacteria</taxon>
        <taxon>Bacillati</taxon>
        <taxon>Actinomycetota</taxon>
        <taxon>Actinomycetes</taxon>
        <taxon>Pseudonocardiales</taxon>
        <taxon>Pseudonocardiaceae</taxon>
        <taxon>Solihabitans</taxon>
    </lineage>
</organism>